<evidence type="ECO:0000313" key="3">
    <source>
        <dbReference type="Proteomes" id="UP000076447"/>
    </source>
</evidence>
<dbReference type="PATRIC" id="fig|43678.3.peg.1058"/>
<name>A0A161XHI1_9CELL</name>
<dbReference type="Proteomes" id="UP000076447">
    <property type="component" value="Unassembled WGS sequence"/>
</dbReference>
<keyword evidence="1" id="KW-0472">Membrane</keyword>
<dbReference type="InterPro" id="IPR010767">
    <property type="entry name" value="Phage_CGC-2007_Cje0229"/>
</dbReference>
<feature type="transmembrane region" description="Helical" evidence="1">
    <location>
        <begin position="227"/>
        <end position="246"/>
    </location>
</feature>
<dbReference type="EMBL" id="LRIE01000055">
    <property type="protein sequence ID" value="KZM36297.1"/>
    <property type="molecule type" value="Genomic_DNA"/>
</dbReference>
<dbReference type="STRING" id="43678.OJAG_10100"/>
<protein>
    <recommendedName>
        <fullName evidence="4">DUF1353 domain-containing protein</fullName>
    </recommendedName>
</protein>
<dbReference type="AlphaFoldDB" id="A0A161XHI1"/>
<evidence type="ECO:0000313" key="2">
    <source>
        <dbReference type="EMBL" id="KZM36297.1"/>
    </source>
</evidence>
<proteinExistence type="predicted"/>
<reference evidence="2 3" key="1">
    <citation type="submission" date="2016-01" db="EMBL/GenBank/DDBJ databases">
        <title>Genome sequence of Oerskovia enterophila VJag, an agar and cellulose degrading bacterium.</title>
        <authorList>
            <person name="Poehlein A."/>
            <person name="Jag V."/>
            <person name="Bengelsdorf F."/>
            <person name="Duerre P."/>
            <person name="Daniel R."/>
        </authorList>
    </citation>
    <scope>NUCLEOTIDE SEQUENCE [LARGE SCALE GENOMIC DNA]</scope>
    <source>
        <strain evidence="2 3">VJag</strain>
    </source>
</reference>
<evidence type="ECO:0008006" key="4">
    <source>
        <dbReference type="Google" id="ProtNLM"/>
    </source>
</evidence>
<keyword evidence="1" id="KW-0812">Transmembrane</keyword>
<organism evidence="2 3">
    <name type="scientific">Oerskovia enterophila</name>
    <dbReference type="NCBI Taxonomy" id="43678"/>
    <lineage>
        <taxon>Bacteria</taxon>
        <taxon>Bacillati</taxon>
        <taxon>Actinomycetota</taxon>
        <taxon>Actinomycetes</taxon>
        <taxon>Micrococcales</taxon>
        <taxon>Cellulomonadaceae</taxon>
        <taxon>Oerskovia</taxon>
    </lineage>
</organism>
<gene>
    <name evidence="2" type="ORF">OJAG_10100</name>
</gene>
<dbReference type="RefSeq" id="WP_068707473.1">
    <property type="nucleotide sequence ID" value="NZ_LRIE01000055.1"/>
</dbReference>
<feature type="transmembrane region" description="Helical" evidence="1">
    <location>
        <begin position="182"/>
        <end position="206"/>
    </location>
</feature>
<keyword evidence="1" id="KW-1133">Transmembrane helix</keyword>
<evidence type="ECO:0000256" key="1">
    <source>
        <dbReference type="SAM" id="Phobius"/>
    </source>
</evidence>
<accession>A0A161XHI1</accession>
<comment type="caution">
    <text evidence="2">The sequence shown here is derived from an EMBL/GenBank/DDBJ whole genome shotgun (WGS) entry which is preliminary data.</text>
</comment>
<dbReference type="OrthoDB" id="4476615at2"/>
<feature type="transmembrane region" description="Helical" evidence="1">
    <location>
        <begin position="150"/>
        <end position="176"/>
    </location>
</feature>
<dbReference type="Pfam" id="PF07087">
    <property type="entry name" value="DUF1353"/>
    <property type="match status" value="1"/>
</dbReference>
<sequence>MPFLAPLPDDPDRWTTATTVDLRQLPVTGRWKVWFEVLTAFGHSSRPADEQTADGPVWRRASVEQTVPAGLVTDLASVPVPLWGVIASYGRQTLPAILHDAASRELATSDAPASARRAARRDADHLFRETLRQSGTGPVRRLLMWAAVRLFGHLGLAILFLLAVVAGLAALCLGAAGAGTPWVLGAGTVAGGAAAALLVQAVLLGVESRPAPDGTRPRWVPGAVGSVLGAAATGFVALPLLLPLIVLTTVAELVVGAGEGGPGGVRAQGVPTAGLPATRITYTSPG</sequence>